<evidence type="ECO:0000313" key="1">
    <source>
        <dbReference type="EMBL" id="KRY95979.1"/>
    </source>
</evidence>
<comment type="caution">
    <text evidence="1">The sequence shown here is derived from an EMBL/GenBank/DDBJ whole genome shotgun (WGS) entry which is preliminary data.</text>
</comment>
<proteinExistence type="predicted"/>
<accession>A0A0V1GCJ2</accession>
<evidence type="ECO:0000313" key="2">
    <source>
        <dbReference type="Proteomes" id="UP000054805"/>
    </source>
</evidence>
<dbReference type="EMBL" id="JYDS01003599">
    <property type="protein sequence ID" value="KRY95979.1"/>
    <property type="molecule type" value="Genomic_DNA"/>
</dbReference>
<feature type="non-terminal residue" evidence="1">
    <location>
        <position position="1"/>
    </location>
</feature>
<keyword evidence="2" id="KW-1185">Reference proteome</keyword>
<dbReference type="AlphaFoldDB" id="A0A0V1GCJ2"/>
<organism evidence="1 2">
    <name type="scientific">Trichinella pseudospiralis</name>
    <name type="common">Parasitic roundworm</name>
    <dbReference type="NCBI Taxonomy" id="6337"/>
    <lineage>
        <taxon>Eukaryota</taxon>
        <taxon>Metazoa</taxon>
        <taxon>Ecdysozoa</taxon>
        <taxon>Nematoda</taxon>
        <taxon>Enoplea</taxon>
        <taxon>Dorylaimia</taxon>
        <taxon>Trichinellida</taxon>
        <taxon>Trichinellidae</taxon>
        <taxon>Trichinella</taxon>
    </lineage>
</organism>
<reference evidence="1 2" key="1">
    <citation type="submission" date="2015-01" db="EMBL/GenBank/DDBJ databases">
        <title>Evolution of Trichinella species and genotypes.</title>
        <authorList>
            <person name="Korhonen P.K."/>
            <person name="Edoardo P."/>
            <person name="Giuseppe L.R."/>
            <person name="Gasser R.B."/>
        </authorList>
    </citation>
    <scope>NUCLEOTIDE SEQUENCE [LARGE SCALE GENOMIC DNA]</scope>
    <source>
        <strain evidence="1">ISS588</strain>
    </source>
</reference>
<gene>
    <name evidence="1" type="ORF">T4B_13397</name>
</gene>
<dbReference type="Proteomes" id="UP000054805">
    <property type="component" value="Unassembled WGS sequence"/>
</dbReference>
<sequence length="32" mass="3707">LSSVDLLRAVRDPLRVVRDPLPVDRVFTILYL</sequence>
<protein>
    <submittedName>
        <fullName evidence="1">Uncharacterized protein</fullName>
    </submittedName>
</protein>
<name>A0A0V1GCJ2_TRIPS</name>